<name>A0AAV5J6C8_9ROSI</name>
<evidence type="ECO:0000313" key="1">
    <source>
        <dbReference type="EMBL" id="GKV08997.1"/>
    </source>
</evidence>
<dbReference type="EMBL" id="BPVZ01000029">
    <property type="protein sequence ID" value="GKV08997.1"/>
    <property type="molecule type" value="Genomic_DNA"/>
</dbReference>
<reference evidence="1 2" key="1">
    <citation type="journal article" date="2021" name="Commun. Biol.">
        <title>The genome of Shorea leprosula (Dipterocarpaceae) highlights the ecological relevance of drought in aseasonal tropical rainforests.</title>
        <authorList>
            <person name="Ng K.K.S."/>
            <person name="Kobayashi M.J."/>
            <person name="Fawcett J.A."/>
            <person name="Hatakeyama M."/>
            <person name="Paape T."/>
            <person name="Ng C.H."/>
            <person name="Ang C.C."/>
            <person name="Tnah L.H."/>
            <person name="Lee C.T."/>
            <person name="Nishiyama T."/>
            <person name="Sese J."/>
            <person name="O'Brien M.J."/>
            <person name="Copetti D."/>
            <person name="Mohd Noor M.I."/>
            <person name="Ong R.C."/>
            <person name="Putra M."/>
            <person name="Sireger I.Z."/>
            <person name="Indrioko S."/>
            <person name="Kosugi Y."/>
            <person name="Izuno A."/>
            <person name="Isagi Y."/>
            <person name="Lee S.L."/>
            <person name="Shimizu K.K."/>
        </authorList>
    </citation>
    <scope>NUCLEOTIDE SEQUENCE [LARGE SCALE GENOMIC DNA]</scope>
    <source>
        <strain evidence="1">214</strain>
    </source>
</reference>
<accession>A0AAV5J6C8</accession>
<dbReference type="Proteomes" id="UP001054252">
    <property type="component" value="Unassembled WGS sequence"/>
</dbReference>
<sequence length="119" mass="13885">MLMDETDMGISEINSPNSLMAFLALQNPTYLPIHIFRNLEIHPQPYRGEHPFSNLWRRRLHPSGTGNEDLEGCFGYFKRMQSSELYRLDQATLTTILLAGDREEFYYVNRMIQCLAVLN</sequence>
<gene>
    <name evidence="1" type="ORF">SLEP1_g20563</name>
</gene>
<evidence type="ECO:0000313" key="2">
    <source>
        <dbReference type="Proteomes" id="UP001054252"/>
    </source>
</evidence>
<organism evidence="1 2">
    <name type="scientific">Rubroshorea leprosula</name>
    <dbReference type="NCBI Taxonomy" id="152421"/>
    <lineage>
        <taxon>Eukaryota</taxon>
        <taxon>Viridiplantae</taxon>
        <taxon>Streptophyta</taxon>
        <taxon>Embryophyta</taxon>
        <taxon>Tracheophyta</taxon>
        <taxon>Spermatophyta</taxon>
        <taxon>Magnoliopsida</taxon>
        <taxon>eudicotyledons</taxon>
        <taxon>Gunneridae</taxon>
        <taxon>Pentapetalae</taxon>
        <taxon>rosids</taxon>
        <taxon>malvids</taxon>
        <taxon>Malvales</taxon>
        <taxon>Dipterocarpaceae</taxon>
        <taxon>Rubroshorea</taxon>
    </lineage>
</organism>
<dbReference type="AlphaFoldDB" id="A0AAV5J6C8"/>
<keyword evidence="2" id="KW-1185">Reference proteome</keyword>
<comment type="caution">
    <text evidence="1">The sequence shown here is derived from an EMBL/GenBank/DDBJ whole genome shotgun (WGS) entry which is preliminary data.</text>
</comment>
<proteinExistence type="predicted"/>
<protein>
    <submittedName>
        <fullName evidence="1">Uncharacterized protein</fullName>
    </submittedName>
</protein>